<dbReference type="Proteomes" id="UP000298460">
    <property type="component" value="Unassembled WGS sequence"/>
</dbReference>
<keyword evidence="10" id="KW-1185">Reference proteome</keyword>
<dbReference type="PANTHER" id="PTHR36838">
    <property type="entry name" value="AUXIN EFFLUX CARRIER FAMILY PROTEIN"/>
    <property type="match status" value="1"/>
</dbReference>
<feature type="transmembrane region" description="Helical" evidence="8">
    <location>
        <begin position="6"/>
        <end position="27"/>
    </location>
</feature>
<dbReference type="EMBL" id="SPQQ01000002">
    <property type="protein sequence ID" value="TGE39278.1"/>
    <property type="molecule type" value="Genomic_DNA"/>
</dbReference>
<gene>
    <name evidence="9" type="ORF">E4K67_07515</name>
</gene>
<evidence type="ECO:0000256" key="5">
    <source>
        <dbReference type="ARBA" id="ARBA00022692"/>
    </source>
</evidence>
<dbReference type="PANTHER" id="PTHR36838:SF1">
    <property type="entry name" value="SLR1864 PROTEIN"/>
    <property type="match status" value="1"/>
</dbReference>
<feature type="transmembrane region" description="Helical" evidence="8">
    <location>
        <begin position="136"/>
        <end position="156"/>
    </location>
</feature>
<accession>A0A4Z0R905</accession>
<name>A0A4Z0R905_9FIRM</name>
<keyword evidence="3" id="KW-0813">Transport</keyword>
<organism evidence="9 10">
    <name type="scientific">Desulfosporosinus fructosivorans</name>
    <dbReference type="NCBI Taxonomy" id="2018669"/>
    <lineage>
        <taxon>Bacteria</taxon>
        <taxon>Bacillati</taxon>
        <taxon>Bacillota</taxon>
        <taxon>Clostridia</taxon>
        <taxon>Eubacteriales</taxon>
        <taxon>Desulfitobacteriaceae</taxon>
        <taxon>Desulfosporosinus</taxon>
    </lineage>
</organism>
<evidence type="ECO:0000313" key="9">
    <source>
        <dbReference type="EMBL" id="TGE39278.1"/>
    </source>
</evidence>
<dbReference type="AlphaFoldDB" id="A0A4Z0R905"/>
<reference evidence="9 10" key="1">
    <citation type="submission" date="2019-03" db="EMBL/GenBank/DDBJ databases">
        <title>Draft Genome Sequence of Desulfosporosinus fructosivorans Strain 63.6F, Isolated from Marine Sediment in the Baltic Sea.</title>
        <authorList>
            <person name="Hausmann B."/>
            <person name="Vandieken V."/>
            <person name="Pjevac P."/>
            <person name="Schreck K."/>
            <person name="Herbold C.W."/>
            <person name="Loy A."/>
        </authorList>
    </citation>
    <scope>NUCLEOTIDE SEQUENCE [LARGE SCALE GENOMIC DNA]</scope>
    <source>
        <strain evidence="9 10">63.6F</strain>
    </source>
</reference>
<comment type="subcellular location">
    <subcellularLocation>
        <location evidence="1">Cell membrane</location>
        <topology evidence="1">Multi-pass membrane protein</topology>
    </subcellularLocation>
</comment>
<dbReference type="RefSeq" id="WP_135545773.1">
    <property type="nucleotide sequence ID" value="NZ_SPQQ01000002.1"/>
</dbReference>
<evidence type="ECO:0000313" key="10">
    <source>
        <dbReference type="Proteomes" id="UP000298460"/>
    </source>
</evidence>
<keyword evidence="6 8" id="KW-1133">Transmembrane helix</keyword>
<feature type="transmembrane region" description="Helical" evidence="8">
    <location>
        <begin position="39"/>
        <end position="55"/>
    </location>
</feature>
<evidence type="ECO:0000256" key="1">
    <source>
        <dbReference type="ARBA" id="ARBA00004651"/>
    </source>
</evidence>
<feature type="transmembrane region" description="Helical" evidence="8">
    <location>
        <begin position="61"/>
        <end position="80"/>
    </location>
</feature>
<feature type="transmembrane region" description="Helical" evidence="8">
    <location>
        <begin position="262"/>
        <end position="283"/>
    </location>
</feature>
<dbReference type="GO" id="GO:0055085">
    <property type="term" value="P:transmembrane transport"/>
    <property type="evidence" value="ECO:0007669"/>
    <property type="project" value="InterPro"/>
</dbReference>
<keyword evidence="7 8" id="KW-0472">Membrane</keyword>
<feature type="transmembrane region" description="Helical" evidence="8">
    <location>
        <begin position="168"/>
        <end position="190"/>
    </location>
</feature>
<protein>
    <submittedName>
        <fullName evidence="9">AEC family transporter</fullName>
    </submittedName>
</protein>
<feature type="transmembrane region" description="Helical" evidence="8">
    <location>
        <begin position="234"/>
        <end position="256"/>
    </location>
</feature>
<evidence type="ECO:0000256" key="8">
    <source>
        <dbReference type="SAM" id="Phobius"/>
    </source>
</evidence>
<feature type="transmembrane region" description="Helical" evidence="8">
    <location>
        <begin position="295"/>
        <end position="318"/>
    </location>
</feature>
<proteinExistence type="inferred from homology"/>
<dbReference type="Gene3D" id="1.20.1530.20">
    <property type="match status" value="1"/>
</dbReference>
<sequence length="320" mass="35388">MAIFLYILSNNIVPVFIIIGLGFILGKKLDLNLSTLSKLNFYLFVPGFVFFYLYSTSLSWATLKILGFALVYMVINDLLARIMAKIRHYDLGMTNAFKNSIMFNNSGNIGVSLITLVFSSATYAVGGQTPYLNQAIAVQVIIFMCISITMNTIGFYNAGRARKNIRDSLSLIFTMPSIYVVLIALLLKYFTLDITDTPLWPAVGYIKDGLVPVALLSLGVQLSKTEFDFKNVDVNIAVITRLIVGPALAYIGIYLFGFTGVVAQTIFIAYSTPTAVNAALIAVEYDNYQNFAAQEVMMSTIYSAITLTLVIYLARILFPI</sequence>
<evidence type="ECO:0000256" key="7">
    <source>
        <dbReference type="ARBA" id="ARBA00023136"/>
    </source>
</evidence>
<evidence type="ECO:0000256" key="6">
    <source>
        <dbReference type="ARBA" id="ARBA00022989"/>
    </source>
</evidence>
<dbReference type="GO" id="GO:0005886">
    <property type="term" value="C:plasma membrane"/>
    <property type="evidence" value="ECO:0007669"/>
    <property type="project" value="UniProtKB-SubCell"/>
</dbReference>
<evidence type="ECO:0000256" key="2">
    <source>
        <dbReference type="ARBA" id="ARBA00010145"/>
    </source>
</evidence>
<evidence type="ECO:0000256" key="3">
    <source>
        <dbReference type="ARBA" id="ARBA00022448"/>
    </source>
</evidence>
<comment type="caution">
    <text evidence="9">The sequence shown here is derived from an EMBL/GenBank/DDBJ whole genome shotgun (WGS) entry which is preliminary data.</text>
</comment>
<dbReference type="Pfam" id="PF03547">
    <property type="entry name" value="Mem_trans"/>
    <property type="match status" value="1"/>
</dbReference>
<keyword evidence="4" id="KW-1003">Cell membrane</keyword>
<keyword evidence="5 8" id="KW-0812">Transmembrane</keyword>
<dbReference type="InterPro" id="IPR004776">
    <property type="entry name" value="Mem_transp_PIN-like"/>
</dbReference>
<feature type="transmembrane region" description="Helical" evidence="8">
    <location>
        <begin position="101"/>
        <end position="124"/>
    </location>
</feature>
<comment type="similarity">
    <text evidence="2">Belongs to the auxin efflux carrier (TC 2.A.69) family.</text>
</comment>
<evidence type="ECO:0000256" key="4">
    <source>
        <dbReference type="ARBA" id="ARBA00022475"/>
    </source>
</evidence>
<dbReference type="InterPro" id="IPR038770">
    <property type="entry name" value="Na+/solute_symporter_sf"/>
</dbReference>
<dbReference type="OrthoDB" id="527159at2"/>